<dbReference type="PRINTS" id="PR00409">
    <property type="entry name" value="PHDIOXRDTASE"/>
</dbReference>
<dbReference type="Pfam" id="PF03475">
    <property type="entry name" value="YiiM_3-alpha"/>
    <property type="match status" value="1"/>
</dbReference>
<feature type="domain" description="FAD-binding FR-type" evidence="2">
    <location>
        <begin position="226"/>
        <end position="325"/>
    </location>
</feature>
<gene>
    <name evidence="3" type="ORF">C9J52_15750</name>
</gene>
<dbReference type="Gene3D" id="2.40.30.10">
    <property type="entry name" value="Translation factors"/>
    <property type="match status" value="1"/>
</dbReference>
<dbReference type="InterPro" id="IPR052353">
    <property type="entry name" value="Benzoxazolinone_Detox_Enz"/>
</dbReference>
<reference evidence="3 4" key="1">
    <citation type="submission" date="2018-03" db="EMBL/GenBank/DDBJ databases">
        <title>Whole genome sequencing of Histamine producing bacteria.</title>
        <authorList>
            <person name="Butler K."/>
        </authorList>
    </citation>
    <scope>NUCLEOTIDE SEQUENCE [LARGE SCALE GENOMIC DNA]</scope>
    <source>
        <strain evidence="3 4">ATCC 51761</strain>
    </source>
</reference>
<evidence type="ECO:0000313" key="4">
    <source>
        <dbReference type="Proteomes" id="UP000241190"/>
    </source>
</evidence>
<sequence>MLPHSIVEQLRHGRVTGQDYFFRSGIEKAPIDQVKVTVLGCVGDEQAERFHGGLERAMLQFDCDHYAQLSHLFPKSAPLFVDGGYGENLVVAGMNEHNICIGDKVAVGSVILQVTQPRQPCFKLNHRFKEPTIARYSQHNSKTGWFYRVLQEGEITRNDEIQVIERPYPQWTIDRVQHYLYAETDNLAATTELALLPTLGMEVKKVFQRRLATNEIENWHSRLEGLIKLEMRVVKIIVQSAAVKRFYLSRTDLGALPPFNVGAHVTVKLPNGLKCAYALCDSAIEGVYQIEVQRACDNQGGSQYMHEQVNIGDVLSVYEPVNEKE</sequence>
<comment type="caution">
    <text evidence="3">The sequence shown here is derived from an EMBL/GenBank/DDBJ whole genome shotgun (WGS) entry which is preliminary data.</text>
</comment>
<organism evidence="3 4">
    <name type="scientific">Photobacterium iliopiscarium</name>
    <dbReference type="NCBI Taxonomy" id="56192"/>
    <lineage>
        <taxon>Bacteria</taxon>
        <taxon>Pseudomonadati</taxon>
        <taxon>Pseudomonadota</taxon>
        <taxon>Gammaproteobacteria</taxon>
        <taxon>Vibrionales</taxon>
        <taxon>Vibrionaceae</taxon>
        <taxon>Photobacterium</taxon>
    </lineage>
</organism>
<dbReference type="PROSITE" id="PS51384">
    <property type="entry name" value="FAD_FR"/>
    <property type="match status" value="1"/>
</dbReference>
<protein>
    <submittedName>
        <fullName evidence="3">MOSC domain-containing protein</fullName>
    </submittedName>
</protein>
<keyword evidence="4" id="KW-1185">Reference proteome</keyword>
<dbReference type="InterPro" id="IPR011037">
    <property type="entry name" value="Pyrv_Knase-like_insert_dom_sf"/>
</dbReference>
<dbReference type="RefSeq" id="WP_052675226.1">
    <property type="nucleotide sequence ID" value="NZ_JZSR01000007.1"/>
</dbReference>
<accession>A0ABX5GP73</accession>
<name>A0ABX5GP73_9GAMM</name>
<dbReference type="InterPro" id="IPR005163">
    <property type="entry name" value="Tri_helical_YiiM-like"/>
</dbReference>
<dbReference type="EMBL" id="PYOP01000030">
    <property type="protein sequence ID" value="PSW93046.1"/>
    <property type="molecule type" value="Genomic_DNA"/>
</dbReference>
<dbReference type="InterPro" id="IPR005302">
    <property type="entry name" value="MoCF_Sase_C"/>
</dbReference>
<dbReference type="PROSITE" id="PS51340">
    <property type="entry name" value="MOSC"/>
    <property type="match status" value="1"/>
</dbReference>
<evidence type="ECO:0000259" key="2">
    <source>
        <dbReference type="PROSITE" id="PS51384"/>
    </source>
</evidence>
<dbReference type="SUPFAM" id="SSF50800">
    <property type="entry name" value="PK beta-barrel domain-like"/>
    <property type="match status" value="1"/>
</dbReference>
<feature type="domain" description="MOSC" evidence="1">
    <location>
        <begin position="28"/>
        <end position="164"/>
    </location>
</feature>
<dbReference type="Pfam" id="PF03473">
    <property type="entry name" value="MOSC"/>
    <property type="match status" value="1"/>
</dbReference>
<dbReference type="SUPFAM" id="SSF63380">
    <property type="entry name" value="Riboflavin synthase domain-like"/>
    <property type="match status" value="1"/>
</dbReference>
<dbReference type="InterPro" id="IPR017927">
    <property type="entry name" value="FAD-bd_FR_type"/>
</dbReference>
<dbReference type="Proteomes" id="UP000241190">
    <property type="component" value="Unassembled WGS sequence"/>
</dbReference>
<evidence type="ECO:0000313" key="3">
    <source>
        <dbReference type="EMBL" id="PSW93046.1"/>
    </source>
</evidence>
<proteinExistence type="predicted"/>
<evidence type="ECO:0000259" key="1">
    <source>
        <dbReference type="PROSITE" id="PS51340"/>
    </source>
</evidence>
<dbReference type="PANTHER" id="PTHR30212:SF2">
    <property type="entry name" value="PROTEIN YIIM"/>
    <property type="match status" value="1"/>
</dbReference>
<dbReference type="Gene3D" id="2.40.33.20">
    <property type="entry name" value="PK beta-barrel domain-like"/>
    <property type="match status" value="1"/>
</dbReference>
<dbReference type="InterPro" id="IPR017938">
    <property type="entry name" value="Riboflavin_synthase-like_b-brl"/>
</dbReference>
<dbReference type="PANTHER" id="PTHR30212">
    <property type="entry name" value="PROTEIN YIIM"/>
    <property type="match status" value="1"/>
</dbReference>